<dbReference type="AlphaFoldDB" id="A0A3A4R9Z3"/>
<reference evidence="1 2" key="1">
    <citation type="journal article" date="2017" name="ISME J.">
        <title>Energy and carbon metabolisms in a deep terrestrial subsurface fluid microbial community.</title>
        <authorList>
            <person name="Momper L."/>
            <person name="Jungbluth S.P."/>
            <person name="Lee M.D."/>
            <person name="Amend J.P."/>
        </authorList>
    </citation>
    <scope>NUCLEOTIDE SEQUENCE [LARGE SCALE GENOMIC DNA]</scope>
    <source>
        <strain evidence="1">SURF_26</strain>
    </source>
</reference>
<gene>
    <name evidence="1" type="ORF">C4541_00800</name>
</gene>
<proteinExistence type="predicted"/>
<organism evidence="1 2">
    <name type="scientific">Candidatus Auribacter fodinae</name>
    <dbReference type="NCBI Taxonomy" id="2093366"/>
    <lineage>
        <taxon>Bacteria</taxon>
        <taxon>Pseudomonadati</taxon>
        <taxon>Candidatus Auribacterota</taxon>
        <taxon>Candidatus Auribacteria</taxon>
        <taxon>Candidatus Auribacterales</taxon>
        <taxon>Candidatus Auribacteraceae</taxon>
        <taxon>Candidatus Auribacter</taxon>
    </lineage>
</organism>
<dbReference type="EMBL" id="QZJZ01000005">
    <property type="protein sequence ID" value="RJP62104.1"/>
    <property type="molecule type" value="Genomic_DNA"/>
</dbReference>
<sequence>MFKCCTLCNRVWDDRHAFLSDEHLALNGYQVNFHRPEKGLFLFTHTTCDCNTTIAVEVEMFVGLFHGQRYDEARTGLEDCTGKCLIKNNLEPCDAHCKFSFIRDLMAIINDYEKCGGGGLKPPERVSEEKSNRNFACQLADICFRCGNS</sequence>
<name>A0A3A4R9Z3_9BACT</name>
<dbReference type="Proteomes" id="UP000266426">
    <property type="component" value="Unassembled WGS sequence"/>
</dbReference>
<evidence type="ECO:0000313" key="2">
    <source>
        <dbReference type="Proteomes" id="UP000266426"/>
    </source>
</evidence>
<accession>A0A3A4R9Z3</accession>
<evidence type="ECO:0000313" key="1">
    <source>
        <dbReference type="EMBL" id="RJP62104.1"/>
    </source>
</evidence>
<protein>
    <submittedName>
        <fullName evidence="1">Uncharacterized protein</fullName>
    </submittedName>
</protein>
<comment type="caution">
    <text evidence="1">The sequence shown here is derived from an EMBL/GenBank/DDBJ whole genome shotgun (WGS) entry which is preliminary data.</text>
</comment>